<protein>
    <submittedName>
        <fullName evidence="3">Oxidoreductase</fullName>
    </submittedName>
</protein>
<comment type="similarity">
    <text evidence="1">Belongs to the short-chain dehydrogenases/reductases (SDR) family.</text>
</comment>
<comment type="caution">
    <text evidence="3">The sequence shown here is derived from an EMBL/GenBank/DDBJ whole genome shotgun (WGS) entry which is preliminary data.</text>
</comment>
<gene>
    <name evidence="3" type="ORF">HA50_17005</name>
</gene>
<evidence type="ECO:0000313" key="4">
    <source>
        <dbReference type="Proteomes" id="UP000193749"/>
    </source>
</evidence>
<proteinExistence type="inferred from homology"/>
<dbReference type="InterPro" id="IPR036291">
    <property type="entry name" value="NAD(P)-bd_dom_sf"/>
</dbReference>
<dbReference type="Gene3D" id="3.40.50.720">
    <property type="entry name" value="NAD(P)-binding Rossmann-like Domain"/>
    <property type="match status" value="1"/>
</dbReference>
<dbReference type="PANTHER" id="PTHR24321:SF8">
    <property type="entry name" value="ESTRADIOL 17-BETA-DEHYDROGENASE 8-RELATED"/>
    <property type="match status" value="1"/>
</dbReference>
<sequence length="274" mass="28808">MRLQGMVVVITGAARGIGRACALKAAEEGAELVITDVDGHIDGVPYTLGKSCQLEETALRCRSNGASVLALEADVRSMDDAQRVVKAALTRFGKIDALVNNAGIGSPAGMPVHGYSEEQWQLMLDVNLSGPWRMIAAVAPAMIKRNCGSIVNISSTAGLVGYKYFAAYVASKHGLIGLSKSAALDYASANIRVNCICPGPVNDNPAFDGYMTRVVADALGINYEEQVSVDLNSVPMTSVVDPADVASAMSWLISHESKHTTGSVMTIDAGFTAR</sequence>
<dbReference type="STRING" id="55209.HA50_17005"/>
<dbReference type="AlphaFoldDB" id="A0A1X1EY89"/>
<dbReference type="Pfam" id="PF13561">
    <property type="entry name" value="adh_short_C2"/>
    <property type="match status" value="1"/>
</dbReference>
<keyword evidence="4" id="KW-1185">Reference proteome</keyword>
<dbReference type="OrthoDB" id="9806974at2"/>
<name>A0A1X1EY89_PANCY</name>
<dbReference type="SUPFAM" id="SSF51735">
    <property type="entry name" value="NAD(P)-binding Rossmann-fold domains"/>
    <property type="match status" value="1"/>
</dbReference>
<keyword evidence="2" id="KW-0560">Oxidoreductase</keyword>
<accession>A0A1X1EY89</accession>
<evidence type="ECO:0000313" key="3">
    <source>
        <dbReference type="EMBL" id="ORM94952.1"/>
    </source>
</evidence>
<reference evidence="3 4" key="1">
    <citation type="journal article" date="2017" name="Antonie Van Leeuwenhoek">
        <title>Phylogenomic resolution of the bacterial genus Pantoea and its relationship with Erwinia and Tatumella.</title>
        <authorList>
            <person name="Palmer M."/>
            <person name="Steenkamp E.T."/>
            <person name="Coetzee M.P."/>
            <person name="Chan W.Y."/>
            <person name="van Zyl E."/>
            <person name="De Maayer P."/>
            <person name="Coutinho T.A."/>
            <person name="Blom J."/>
            <person name="Smits T.H."/>
            <person name="Duffy B."/>
            <person name="Venter S.N."/>
        </authorList>
    </citation>
    <scope>NUCLEOTIDE SEQUENCE [LARGE SCALE GENOMIC DNA]</scope>
    <source>
        <strain evidence="3 4">LMG 2657</strain>
    </source>
</reference>
<dbReference type="Proteomes" id="UP000193749">
    <property type="component" value="Unassembled WGS sequence"/>
</dbReference>
<dbReference type="PANTHER" id="PTHR24321">
    <property type="entry name" value="DEHYDROGENASES, SHORT CHAIN"/>
    <property type="match status" value="1"/>
</dbReference>
<dbReference type="InterPro" id="IPR002347">
    <property type="entry name" value="SDR_fam"/>
</dbReference>
<organism evidence="3 4">
    <name type="scientific">Pantoea cypripedii</name>
    <name type="common">Pectobacterium cypripedii</name>
    <name type="synonym">Erwinia cypripedii</name>
    <dbReference type="NCBI Taxonomy" id="55209"/>
    <lineage>
        <taxon>Bacteria</taxon>
        <taxon>Pseudomonadati</taxon>
        <taxon>Pseudomonadota</taxon>
        <taxon>Gammaproteobacteria</taxon>
        <taxon>Enterobacterales</taxon>
        <taxon>Erwiniaceae</taxon>
        <taxon>Pantoea</taxon>
    </lineage>
</organism>
<evidence type="ECO:0000256" key="2">
    <source>
        <dbReference type="ARBA" id="ARBA00023002"/>
    </source>
</evidence>
<dbReference type="PROSITE" id="PS00061">
    <property type="entry name" value="ADH_SHORT"/>
    <property type="match status" value="1"/>
</dbReference>
<dbReference type="RefSeq" id="WP_084876776.1">
    <property type="nucleotide sequence ID" value="NZ_JAGGMY010000001.1"/>
</dbReference>
<evidence type="ECO:0000256" key="1">
    <source>
        <dbReference type="ARBA" id="ARBA00006484"/>
    </source>
</evidence>
<dbReference type="FunFam" id="3.40.50.720:FF:000084">
    <property type="entry name" value="Short-chain dehydrogenase reductase"/>
    <property type="match status" value="1"/>
</dbReference>
<dbReference type="EMBL" id="MLJI01000001">
    <property type="protein sequence ID" value="ORM94952.1"/>
    <property type="molecule type" value="Genomic_DNA"/>
</dbReference>
<dbReference type="PRINTS" id="PR00081">
    <property type="entry name" value="GDHRDH"/>
</dbReference>
<dbReference type="CDD" id="cd05233">
    <property type="entry name" value="SDR_c"/>
    <property type="match status" value="1"/>
</dbReference>
<dbReference type="GO" id="GO:0016491">
    <property type="term" value="F:oxidoreductase activity"/>
    <property type="evidence" value="ECO:0007669"/>
    <property type="project" value="UniProtKB-KW"/>
</dbReference>
<dbReference type="InterPro" id="IPR020904">
    <property type="entry name" value="Sc_DH/Rdtase_CS"/>
</dbReference>
<dbReference type="PRINTS" id="PR00080">
    <property type="entry name" value="SDRFAMILY"/>
</dbReference>